<dbReference type="SUPFAM" id="SSF103473">
    <property type="entry name" value="MFS general substrate transporter"/>
    <property type="match status" value="1"/>
</dbReference>
<feature type="domain" description="Major facilitator superfamily (MFS) profile" evidence="7">
    <location>
        <begin position="19"/>
        <end position="430"/>
    </location>
</feature>
<protein>
    <submittedName>
        <fullName evidence="8">MFS transporter</fullName>
    </submittedName>
</protein>
<dbReference type="InterPro" id="IPR036259">
    <property type="entry name" value="MFS_trans_sf"/>
</dbReference>
<feature type="transmembrane region" description="Helical" evidence="6">
    <location>
        <begin position="281"/>
        <end position="304"/>
    </location>
</feature>
<dbReference type="PANTHER" id="PTHR23519:SF1">
    <property type="entry name" value="AUTOPHAGY-RELATED PROTEIN 22"/>
    <property type="match status" value="1"/>
</dbReference>
<name>A0A7X6DTA7_9BACT</name>
<feature type="transmembrane region" description="Helical" evidence="6">
    <location>
        <begin position="191"/>
        <end position="210"/>
    </location>
</feature>
<dbReference type="AlphaFoldDB" id="A0A7X6DTA7"/>
<evidence type="ECO:0000256" key="1">
    <source>
        <dbReference type="ARBA" id="ARBA00004127"/>
    </source>
</evidence>
<feature type="transmembrane region" description="Helical" evidence="6">
    <location>
        <begin position="251"/>
        <end position="269"/>
    </location>
</feature>
<evidence type="ECO:0000256" key="4">
    <source>
        <dbReference type="ARBA" id="ARBA00022989"/>
    </source>
</evidence>
<organism evidence="8 9">
    <name type="scientific">Candidatus Manganitrophus noduliformans</name>
    <dbReference type="NCBI Taxonomy" id="2606439"/>
    <lineage>
        <taxon>Bacteria</taxon>
        <taxon>Pseudomonadati</taxon>
        <taxon>Nitrospirota</taxon>
        <taxon>Nitrospiria</taxon>
        <taxon>Candidatus Troglogloeales</taxon>
        <taxon>Candidatus Manganitrophaceae</taxon>
        <taxon>Candidatus Manganitrophus</taxon>
    </lineage>
</organism>
<reference evidence="8 9" key="1">
    <citation type="journal article" date="2020" name="Nature">
        <title>Bacterial chemolithoautotrophy via manganese oxidation.</title>
        <authorList>
            <person name="Yu H."/>
            <person name="Leadbetter J.R."/>
        </authorList>
    </citation>
    <scope>NUCLEOTIDE SEQUENCE [LARGE SCALE GENOMIC DNA]</scope>
    <source>
        <strain evidence="8 9">Mn-1</strain>
    </source>
</reference>
<keyword evidence="4 6" id="KW-1133">Transmembrane helix</keyword>
<keyword evidence="3 6" id="KW-0812">Transmembrane</keyword>
<proteinExistence type="predicted"/>
<evidence type="ECO:0000256" key="5">
    <source>
        <dbReference type="ARBA" id="ARBA00023136"/>
    </source>
</evidence>
<evidence type="ECO:0000256" key="6">
    <source>
        <dbReference type="SAM" id="Phobius"/>
    </source>
</evidence>
<feature type="transmembrane region" description="Helical" evidence="6">
    <location>
        <begin position="93"/>
        <end position="111"/>
    </location>
</feature>
<dbReference type="InterPro" id="IPR050495">
    <property type="entry name" value="ATG22/LtaA_families"/>
</dbReference>
<evidence type="ECO:0000259" key="7">
    <source>
        <dbReference type="PROSITE" id="PS50850"/>
    </source>
</evidence>
<dbReference type="Pfam" id="PF11700">
    <property type="entry name" value="ATG22"/>
    <property type="match status" value="1"/>
</dbReference>
<dbReference type="Proteomes" id="UP000534783">
    <property type="component" value="Unassembled WGS sequence"/>
</dbReference>
<dbReference type="Gene3D" id="1.20.1250.20">
    <property type="entry name" value="MFS general substrate transporter like domains"/>
    <property type="match status" value="1"/>
</dbReference>
<comment type="subcellular location">
    <subcellularLocation>
        <location evidence="1">Endomembrane system</location>
        <topology evidence="1">Multi-pass membrane protein</topology>
    </subcellularLocation>
</comment>
<gene>
    <name evidence="8" type="ORF">MNODULE_19360</name>
</gene>
<evidence type="ECO:0000313" key="9">
    <source>
        <dbReference type="Proteomes" id="UP000534783"/>
    </source>
</evidence>
<feature type="transmembrane region" description="Helical" evidence="6">
    <location>
        <begin position="340"/>
        <end position="362"/>
    </location>
</feature>
<dbReference type="InterPro" id="IPR024671">
    <property type="entry name" value="Atg22-like"/>
</dbReference>
<dbReference type="PANTHER" id="PTHR23519">
    <property type="entry name" value="AUTOPHAGY-RELATED PROTEIN 22"/>
    <property type="match status" value="1"/>
</dbReference>
<evidence type="ECO:0000313" key="8">
    <source>
        <dbReference type="EMBL" id="NKE72915.1"/>
    </source>
</evidence>
<feature type="transmembrane region" description="Helical" evidence="6">
    <location>
        <begin position="21"/>
        <end position="42"/>
    </location>
</feature>
<feature type="transmembrane region" description="Helical" evidence="6">
    <location>
        <begin position="405"/>
        <end position="424"/>
    </location>
</feature>
<dbReference type="GO" id="GO:0012505">
    <property type="term" value="C:endomembrane system"/>
    <property type="evidence" value="ECO:0007669"/>
    <property type="project" value="UniProtKB-SubCell"/>
</dbReference>
<feature type="transmembrane region" description="Helical" evidence="6">
    <location>
        <begin position="62"/>
        <end position="81"/>
    </location>
</feature>
<feature type="transmembrane region" description="Helical" evidence="6">
    <location>
        <begin position="374"/>
        <end position="399"/>
    </location>
</feature>
<evidence type="ECO:0000256" key="3">
    <source>
        <dbReference type="ARBA" id="ARBA00022692"/>
    </source>
</evidence>
<keyword evidence="5 6" id="KW-0472">Membrane</keyword>
<keyword evidence="2" id="KW-0813">Transport</keyword>
<feature type="transmembrane region" description="Helical" evidence="6">
    <location>
        <begin position="158"/>
        <end position="179"/>
    </location>
</feature>
<comment type="caution">
    <text evidence="8">The sequence shown here is derived from an EMBL/GenBank/DDBJ whole genome shotgun (WGS) entry which is preliminary data.</text>
</comment>
<feature type="transmembrane region" description="Helical" evidence="6">
    <location>
        <begin position="316"/>
        <end position="334"/>
    </location>
</feature>
<accession>A0A7X6DTA7</accession>
<dbReference type="InterPro" id="IPR020846">
    <property type="entry name" value="MFS_dom"/>
</dbReference>
<dbReference type="PROSITE" id="PS50850">
    <property type="entry name" value="MFS"/>
    <property type="match status" value="1"/>
</dbReference>
<dbReference type="EMBL" id="VTOW01000004">
    <property type="protein sequence ID" value="NKE72915.1"/>
    <property type="molecule type" value="Genomic_DNA"/>
</dbReference>
<keyword evidence="9" id="KW-1185">Reference proteome</keyword>
<sequence>MRSVIAKLLRRLGLDRSELRAWAMYDWASSAFTTTIVAAVFPIYFQRVAGADLDPAGATTRFALATTLGLILIAVASPLLGTLADYAALKKKMLGAFAALGVAATACMVFIQRGDWLLAAVLFVLGNIGAAGSYVFYDSLLPHIAREEEMDRVSAAGYALGYLGGGLLLAVNLACIQMPERFGIPDAGTATRLSFLSVAIWWLLFSFPLFRRVPEPAARTEAGPPRAGHWATIAFGRLRETLRHLRGYKQAFLMMIAFMIYNDGIQTIIRMATIYGAEIGISQGALILALLITQFVGIPFAFLFGALAGKIGAKRAIFLALTVYAGITVLGYFMTTAFHFMLLAILVGTVQGGAQALSRSLFASMIPRHKSAEFFGFFGIFEKFAGIAGPAVFAFSIWATGSTRNAILLIVLFFVAGGILLSFVKVEEGQRAARAAEERGGV</sequence>
<evidence type="ECO:0000256" key="2">
    <source>
        <dbReference type="ARBA" id="ARBA00022448"/>
    </source>
</evidence>
<feature type="transmembrane region" description="Helical" evidence="6">
    <location>
        <begin position="117"/>
        <end position="137"/>
    </location>
</feature>
<dbReference type="GO" id="GO:0022857">
    <property type="term" value="F:transmembrane transporter activity"/>
    <property type="evidence" value="ECO:0007669"/>
    <property type="project" value="InterPro"/>
</dbReference>